<reference evidence="1 2" key="1">
    <citation type="submission" date="2018-03" db="EMBL/GenBank/DDBJ databases">
        <authorList>
            <person name="Keele B.F."/>
        </authorList>
    </citation>
    <scope>NUCLEOTIDE SEQUENCE [LARGE SCALE GENOMIC DNA]</scope>
    <source>
        <strain evidence="1 2">CECT 8626</strain>
    </source>
</reference>
<evidence type="ECO:0000313" key="2">
    <source>
        <dbReference type="Proteomes" id="UP000244924"/>
    </source>
</evidence>
<proteinExistence type="predicted"/>
<organism evidence="1 2">
    <name type="scientific">Albidovulum aquaemixtae</name>
    <dbReference type="NCBI Taxonomy" id="1542388"/>
    <lineage>
        <taxon>Bacteria</taxon>
        <taxon>Pseudomonadati</taxon>
        <taxon>Pseudomonadota</taxon>
        <taxon>Alphaproteobacteria</taxon>
        <taxon>Rhodobacterales</taxon>
        <taxon>Paracoccaceae</taxon>
        <taxon>Albidovulum</taxon>
    </lineage>
</organism>
<sequence length="58" mass="6339">MTQGIRLEAAKHAIAPPRALPAFAAREKLWRAAPRGSKMKRSVEYVLVSLIRLPSLGG</sequence>
<gene>
    <name evidence="1" type="ORF">DEA8626_01038</name>
</gene>
<name>A0A2R8B4H8_9RHOB</name>
<accession>A0A2R8B4H8</accession>
<dbReference type="Proteomes" id="UP000244924">
    <property type="component" value="Unassembled WGS sequence"/>
</dbReference>
<protein>
    <submittedName>
        <fullName evidence="1">Uncharacterized protein</fullName>
    </submittedName>
</protein>
<keyword evidence="2" id="KW-1185">Reference proteome</keyword>
<evidence type="ECO:0000313" key="1">
    <source>
        <dbReference type="EMBL" id="SPH17515.1"/>
    </source>
</evidence>
<dbReference type="AlphaFoldDB" id="A0A2R8B4H8"/>
<dbReference type="EMBL" id="OMOQ01000001">
    <property type="protein sequence ID" value="SPH17515.1"/>
    <property type="molecule type" value="Genomic_DNA"/>
</dbReference>